<evidence type="ECO:0000313" key="2">
    <source>
        <dbReference type="EMBL" id="TQD93382.1"/>
    </source>
</evidence>
<evidence type="ECO:0000313" key="3">
    <source>
        <dbReference type="Proteomes" id="UP000315295"/>
    </source>
</evidence>
<dbReference type="InterPro" id="IPR045154">
    <property type="entry name" value="PCF11-like"/>
</dbReference>
<evidence type="ECO:0008006" key="4">
    <source>
        <dbReference type="Google" id="ProtNLM"/>
    </source>
</evidence>
<gene>
    <name evidence="2" type="ORF">C1H46_021051</name>
</gene>
<reference evidence="2 3" key="1">
    <citation type="journal article" date="2019" name="G3 (Bethesda)">
        <title>Sequencing of a Wild Apple (Malus baccata) Genome Unravels the Differences Between Cultivated and Wild Apple Species Regarding Disease Resistance and Cold Tolerance.</title>
        <authorList>
            <person name="Chen X."/>
        </authorList>
    </citation>
    <scope>NUCLEOTIDE SEQUENCE [LARGE SCALE GENOMIC DNA]</scope>
    <source>
        <strain evidence="3">cv. Shandingzi</strain>
        <tissue evidence="2">Leaves</tissue>
    </source>
</reference>
<feature type="compositionally biased region" description="Basic and acidic residues" evidence="1">
    <location>
        <begin position="1"/>
        <end position="13"/>
    </location>
</feature>
<dbReference type="GO" id="GO:0000993">
    <property type="term" value="F:RNA polymerase II complex binding"/>
    <property type="evidence" value="ECO:0007669"/>
    <property type="project" value="InterPro"/>
</dbReference>
<dbReference type="EMBL" id="VIEB01000370">
    <property type="protein sequence ID" value="TQD93382.1"/>
    <property type="molecule type" value="Genomic_DNA"/>
</dbReference>
<dbReference type="GO" id="GO:0005849">
    <property type="term" value="C:mRNA cleavage factor complex"/>
    <property type="evidence" value="ECO:0007669"/>
    <property type="project" value="TreeGrafter"/>
</dbReference>
<dbReference type="GO" id="GO:0005737">
    <property type="term" value="C:cytoplasm"/>
    <property type="evidence" value="ECO:0007669"/>
    <property type="project" value="TreeGrafter"/>
</dbReference>
<dbReference type="SUPFAM" id="SSF48464">
    <property type="entry name" value="ENTH/VHS domain"/>
    <property type="match status" value="1"/>
</dbReference>
<dbReference type="Proteomes" id="UP000315295">
    <property type="component" value="Unassembled WGS sequence"/>
</dbReference>
<keyword evidence="3" id="KW-1185">Reference proteome</keyword>
<dbReference type="STRING" id="106549.A0A540M4E9"/>
<feature type="region of interest" description="Disordered" evidence="1">
    <location>
        <begin position="1"/>
        <end position="41"/>
    </location>
</feature>
<evidence type="ECO:0000256" key="1">
    <source>
        <dbReference type="SAM" id="MobiDB-lite"/>
    </source>
</evidence>
<dbReference type="PANTHER" id="PTHR15921:SF12">
    <property type="entry name" value="POLYADENYLATION AND CLEAVAGE FACTOR HOMOLOG 4"/>
    <property type="match status" value="1"/>
</dbReference>
<accession>A0A540M4E9</accession>
<protein>
    <recommendedName>
        <fullName evidence="4">CID domain-containing protein</fullName>
    </recommendedName>
</protein>
<dbReference type="AlphaFoldDB" id="A0A540M4E9"/>
<dbReference type="Gene3D" id="1.25.40.90">
    <property type="match status" value="1"/>
</dbReference>
<name>A0A540M4E9_MALBA</name>
<sequence length="186" mass="20700">MDSERLTLSRENPRIAFSPHASADGKAMPGTELAQKPQPPTPIVDRFRALLKQREEDLRVSPDDEVSPPSTEEIVHLYEMVLSELIFNSKPIITDLTIIAGEQRDHGKGIADAICARILETVLSRILAENMQSFSLPVFLRSFARHTGKYILISILPCGTSLALGQQCFHLQSFAGLKSNCNFLRK</sequence>
<dbReference type="GO" id="GO:0003729">
    <property type="term" value="F:mRNA binding"/>
    <property type="evidence" value="ECO:0007669"/>
    <property type="project" value="InterPro"/>
</dbReference>
<dbReference type="InterPro" id="IPR008942">
    <property type="entry name" value="ENTH_VHS"/>
</dbReference>
<comment type="caution">
    <text evidence="2">The sequence shown here is derived from an EMBL/GenBank/DDBJ whole genome shotgun (WGS) entry which is preliminary data.</text>
</comment>
<dbReference type="GO" id="GO:0006369">
    <property type="term" value="P:termination of RNA polymerase II transcription"/>
    <property type="evidence" value="ECO:0007669"/>
    <property type="project" value="InterPro"/>
</dbReference>
<organism evidence="2 3">
    <name type="scientific">Malus baccata</name>
    <name type="common">Siberian crab apple</name>
    <name type="synonym">Pyrus baccata</name>
    <dbReference type="NCBI Taxonomy" id="106549"/>
    <lineage>
        <taxon>Eukaryota</taxon>
        <taxon>Viridiplantae</taxon>
        <taxon>Streptophyta</taxon>
        <taxon>Embryophyta</taxon>
        <taxon>Tracheophyta</taxon>
        <taxon>Spermatophyta</taxon>
        <taxon>Magnoliopsida</taxon>
        <taxon>eudicotyledons</taxon>
        <taxon>Gunneridae</taxon>
        <taxon>Pentapetalae</taxon>
        <taxon>rosids</taxon>
        <taxon>fabids</taxon>
        <taxon>Rosales</taxon>
        <taxon>Rosaceae</taxon>
        <taxon>Amygdaloideae</taxon>
        <taxon>Maleae</taxon>
        <taxon>Malus</taxon>
    </lineage>
</organism>
<proteinExistence type="predicted"/>
<dbReference type="PANTHER" id="PTHR15921">
    <property type="entry name" value="PRE-MRNA CLEAVAGE COMPLEX II"/>
    <property type="match status" value="1"/>
</dbReference>
<dbReference type="GO" id="GO:0031124">
    <property type="term" value="P:mRNA 3'-end processing"/>
    <property type="evidence" value="ECO:0007669"/>
    <property type="project" value="InterPro"/>
</dbReference>